<feature type="region of interest" description="Disordered" evidence="1">
    <location>
        <begin position="136"/>
        <end position="165"/>
    </location>
</feature>
<evidence type="ECO:0000313" key="3">
    <source>
        <dbReference type="Proteomes" id="UP000228775"/>
    </source>
</evidence>
<feature type="compositionally biased region" description="Low complexity" evidence="1">
    <location>
        <begin position="139"/>
        <end position="165"/>
    </location>
</feature>
<dbReference type="Proteomes" id="UP000228775">
    <property type="component" value="Unassembled WGS sequence"/>
</dbReference>
<evidence type="ECO:0000256" key="1">
    <source>
        <dbReference type="SAM" id="MobiDB-lite"/>
    </source>
</evidence>
<accession>A0A2M7AWC9</accession>
<dbReference type="EMBL" id="PEVY01000076">
    <property type="protein sequence ID" value="PIU74906.1"/>
    <property type="molecule type" value="Genomic_DNA"/>
</dbReference>
<gene>
    <name evidence="2" type="ORF">COS76_03650</name>
</gene>
<reference evidence="3" key="1">
    <citation type="submission" date="2017-09" db="EMBL/GenBank/DDBJ databases">
        <title>Depth-based differentiation of microbial function through sediment-hosted aquifers and enrichment of novel symbionts in the deep terrestrial subsurface.</title>
        <authorList>
            <person name="Probst A.J."/>
            <person name="Ladd B."/>
            <person name="Jarett J.K."/>
            <person name="Geller-Mcgrath D.E."/>
            <person name="Sieber C.M.K."/>
            <person name="Emerson J.B."/>
            <person name="Anantharaman K."/>
            <person name="Thomas B.C."/>
            <person name="Malmstrom R."/>
            <person name="Stieglmeier M."/>
            <person name="Klingl A."/>
            <person name="Woyke T."/>
            <person name="Ryan C.M."/>
            <person name="Banfield J.F."/>
        </authorList>
    </citation>
    <scope>NUCLEOTIDE SEQUENCE [LARGE SCALE GENOMIC DNA]</scope>
</reference>
<evidence type="ECO:0000313" key="2">
    <source>
        <dbReference type="EMBL" id="PIU74906.1"/>
    </source>
</evidence>
<name>A0A2M7AWC9_9BACT</name>
<sequence length="245" mass="26956">MVDGERKGRGLLELLQTAGLIVIGAREIGQAGSGIRMPDALQGIFKTVSVAMSGFKQIKGQIGTGRFGWGLNDESNYLKVRAGLVQKQPDGQQSAQAIDKWVTSLSPSARSKLVRVISDEFADRLLIDISADLTPLQPTPQASSQQTGAQPATQQQAPQQRQTQMTRPITLDEIDKSFLQAIEFAVGVLEQFALLPDDEARNRALEAAHLKRPELHLVEDEFGEEMLERAKQFSNSAWAKVKRHK</sequence>
<dbReference type="AlphaFoldDB" id="A0A2M7AWC9"/>
<protein>
    <submittedName>
        <fullName evidence="2">Uncharacterized protein</fullName>
    </submittedName>
</protein>
<organism evidence="2 3">
    <name type="scientific">Candidatus Portnoybacteria bacterium CG06_land_8_20_14_3_00_39_12</name>
    <dbReference type="NCBI Taxonomy" id="1974809"/>
    <lineage>
        <taxon>Bacteria</taxon>
        <taxon>Candidatus Portnoyibacteriota</taxon>
    </lineage>
</organism>
<comment type="caution">
    <text evidence="2">The sequence shown here is derived from an EMBL/GenBank/DDBJ whole genome shotgun (WGS) entry which is preliminary data.</text>
</comment>
<proteinExistence type="predicted"/>